<dbReference type="GO" id="GO:0016491">
    <property type="term" value="F:oxidoreductase activity"/>
    <property type="evidence" value="ECO:0007669"/>
    <property type="project" value="InterPro"/>
</dbReference>
<dbReference type="Pfam" id="PF08240">
    <property type="entry name" value="ADH_N"/>
    <property type="match status" value="1"/>
</dbReference>
<dbReference type="SUPFAM" id="SSF51735">
    <property type="entry name" value="NAD(P)-binding Rossmann-fold domains"/>
    <property type="match status" value="1"/>
</dbReference>
<feature type="transmembrane region" description="Helical" evidence="3">
    <location>
        <begin position="390"/>
        <end position="415"/>
    </location>
</feature>
<dbReference type="OrthoDB" id="3509362at2759"/>
<evidence type="ECO:0000313" key="6">
    <source>
        <dbReference type="Proteomes" id="UP000009097"/>
    </source>
</evidence>
<keyword evidence="1" id="KW-0521">NADP</keyword>
<keyword evidence="3" id="KW-0472">Membrane</keyword>
<name>A0A0J9WCC9_FUSO4</name>
<evidence type="ECO:0000256" key="2">
    <source>
        <dbReference type="SAM" id="MobiDB-lite"/>
    </source>
</evidence>
<dbReference type="InterPro" id="IPR036291">
    <property type="entry name" value="NAD(P)-bd_dom_sf"/>
</dbReference>
<evidence type="ECO:0000313" key="5">
    <source>
        <dbReference type="EMBL" id="KNB20216.1"/>
    </source>
</evidence>
<dbReference type="PANTHER" id="PTHR44154:SF1">
    <property type="entry name" value="QUINONE OXIDOREDUCTASE"/>
    <property type="match status" value="1"/>
</dbReference>
<keyword evidence="3" id="KW-1133">Transmembrane helix</keyword>
<sequence length="461" mass="51110">MKAVGISKYGPVDNLQSREVPKPSNPIGRQILVKVKACSVNPIDHKVRSGTYDDAPDYYEHVPKDFHIIGFDGAGVIEQTGPDCQLFKVGDEVSWVGATTEQGSYAEYQLVSELACAKKPKNLDFVDTASYGLTFMTAYQSLYRRMEVKPEEQAGILIGRVQQDQWWRWCWKCGYSACEKSSEASGRVATASRPETIDSCKRMGATHVINHRGDLVKQIEELNLDVPIKYIYIIARTEQYTESVAKICAPFGKVCTIVQADVSLYGTEFMSKSLTFSWDWLGSAAYHNTGVEDYHEMLGTISRLMEDGTLFSTVGTRLRLTLEGLKEAHKSVESSTTVGKIALGVDEPGEDDEPRTSQDLAPLPRDVELGPADHQSESRTRGLKILFQKYFLSLCGWILALVSTAVSIAALLPAFRGLLLSDKQLRLAEWSALKDYLDQCKEDSVSGSSTIKGISPSNFIR</sequence>
<gene>
    <name evidence="5" type="ORF">FOXG_17189</name>
</gene>
<feature type="domain" description="Enoyl reductase (ER)" evidence="4">
    <location>
        <begin position="10"/>
        <end position="343"/>
    </location>
</feature>
<dbReference type="RefSeq" id="XP_018258261.1">
    <property type="nucleotide sequence ID" value="XM_018397209.1"/>
</dbReference>
<evidence type="ECO:0000259" key="4">
    <source>
        <dbReference type="SMART" id="SM00829"/>
    </source>
</evidence>
<dbReference type="Gene3D" id="3.40.50.720">
    <property type="entry name" value="NAD(P)-binding Rossmann-like Domain"/>
    <property type="match status" value="1"/>
</dbReference>
<dbReference type="InterPro" id="IPR011032">
    <property type="entry name" value="GroES-like_sf"/>
</dbReference>
<dbReference type="VEuPathDB" id="FungiDB:FOXG_17189"/>
<dbReference type="Gene3D" id="3.90.180.10">
    <property type="entry name" value="Medium-chain alcohol dehydrogenases, catalytic domain"/>
    <property type="match status" value="1"/>
</dbReference>
<dbReference type="EMBL" id="DS231741">
    <property type="protein sequence ID" value="KNB20216.1"/>
    <property type="molecule type" value="Genomic_DNA"/>
</dbReference>
<feature type="region of interest" description="Disordered" evidence="2">
    <location>
        <begin position="344"/>
        <end position="375"/>
    </location>
</feature>
<dbReference type="Proteomes" id="UP000009097">
    <property type="component" value="Unassembled WGS sequence"/>
</dbReference>
<dbReference type="KEGG" id="fox:FOXG_17189"/>
<dbReference type="SMART" id="SM00829">
    <property type="entry name" value="PKS_ER"/>
    <property type="match status" value="1"/>
</dbReference>
<keyword evidence="3" id="KW-0812">Transmembrane</keyword>
<dbReference type="InterPro" id="IPR013154">
    <property type="entry name" value="ADH-like_N"/>
</dbReference>
<protein>
    <submittedName>
        <fullName evidence="5">NADPH2:quinone reductase</fullName>
    </submittedName>
</protein>
<evidence type="ECO:0000256" key="1">
    <source>
        <dbReference type="ARBA" id="ARBA00022857"/>
    </source>
</evidence>
<dbReference type="SUPFAM" id="SSF50129">
    <property type="entry name" value="GroES-like"/>
    <property type="match status" value="1"/>
</dbReference>
<organism evidence="5 6">
    <name type="scientific">Fusarium oxysporum f. sp. lycopersici (strain 4287 / CBS 123668 / FGSC 9935 / NRRL 34936)</name>
    <name type="common">Fusarium vascular wilt of tomato</name>
    <dbReference type="NCBI Taxonomy" id="426428"/>
    <lineage>
        <taxon>Eukaryota</taxon>
        <taxon>Fungi</taxon>
        <taxon>Dikarya</taxon>
        <taxon>Ascomycota</taxon>
        <taxon>Pezizomycotina</taxon>
        <taxon>Sordariomycetes</taxon>
        <taxon>Hypocreomycetidae</taxon>
        <taxon>Hypocreales</taxon>
        <taxon>Nectriaceae</taxon>
        <taxon>Fusarium</taxon>
        <taxon>Fusarium oxysporum species complex</taxon>
    </lineage>
</organism>
<dbReference type="Pfam" id="PF13602">
    <property type="entry name" value="ADH_zinc_N_2"/>
    <property type="match status" value="1"/>
</dbReference>
<dbReference type="InterPro" id="IPR051603">
    <property type="entry name" value="Zinc-ADH_QOR/CCCR"/>
</dbReference>
<dbReference type="GeneID" id="28957982"/>
<dbReference type="PANTHER" id="PTHR44154">
    <property type="entry name" value="QUINONE OXIDOREDUCTASE"/>
    <property type="match status" value="1"/>
</dbReference>
<dbReference type="InterPro" id="IPR020843">
    <property type="entry name" value="ER"/>
</dbReference>
<reference evidence="5" key="2">
    <citation type="journal article" date="2010" name="Nature">
        <title>Comparative genomics reveals mobile pathogenicity chromosomes in Fusarium.</title>
        <authorList>
            <person name="Ma L.J."/>
            <person name="van der Does H.C."/>
            <person name="Borkovich K.A."/>
            <person name="Coleman J.J."/>
            <person name="Daboussi M.J."/>
            <person name="Di Pietro A."/>
            <person name="Dufresne M."/>
            <person name="Freitag M."/>
            <person name="Grabherr M."/>
            <person name="Henrissat B."/>
            <person name="Houterman P.M."/>
            <person name="Kang S."/>
            <person name="Shim W.B."/>
            <person name="Woloshuk C."/>
            <person name="Xie X."/>
            <person name="Xu J.R."/>
            <person name="Antoniw J."/>
            <person name="Baker S.E."/>
            <person name="Bluhm B.H."/>
            <person name="Breakspear A."/>
            <person name="Brown D.W."/>
            <person name="Butchko R.A."/>
            <person name="Chapman S."/>
            <person name="Coulson R."/>
            <person name="Coutinho P.M."/>
            <person name="Danchin E.G."/>
            <person name="Diener A."/>
            <person name="Gale L.R."/>
            <person name="Gardiner D.M."/>
            <person name="Goff S."/>
            <person name="Hammond-Kosack K.E."/>
            <person name="Hilburn K."/>
            <person name="Hua-Van A."/>
            <person name="Jonkers W."/>
            <person name="Kazan K."/>
            <person name="Kodira C.D."/>
            <person name="Koehrsen M."/>
            <person name="Kumar L."/>
            <person name="Lee Y.H."/>
            <person name="Li L."/>
            <person name="Manners J.M."/>
            <person name="Miranda-Saavedra D."/>
            <person name="Mukherjee M."/>
            <person name="Park G."/>
            <person name="Park J."/>
            <person name="Park S.Y."/>
            <person name="Proctor R.H."/>
            <person name="Regev A."/>
            <person name="Ruiz-Roldan M.C."/>
            <person name="Sain D."/>
            <person name="Sakthikumar S."/>
            <person name="Sykes S."/>
            <person name="Schwartz D.C."/>
            <person name="Turgeon B.G."/>
            <person name="Wapinski I."/>
            <person name="Yoder O."/>
            <person name="Young S."/>
            <person name="Zeng Q."/>
            <person name="Zhou S."/>
            <person name="Galagan J."/>
            <person name="Cuomo C.A."/>
            <person name="Kistler H.C."/>
            <person name="Rep M."/>
        </authorList>
    </citation>
    <scope>NUCLEOTIDE SEQUENCE [LARGE SCALE GENOMIC DNA]</scope>
    <source>
        <strain evidence="5">4287</strain>
    </source>
</reference>
<reference evidence="5" key="1">
    <citation type="submission" date="2007-04" db="EMBL/GenBank/DDBJ databases">
        <authorList>
            <consortium name="The Broad Institute Genome Sequencing Platform"/>
            <person name="Birren B."/>
            <person name="Lander E."/>
            <person name="Galagan J."/>
            <person name="Nusbaum C."/>
            <person name="Devon K."/>
            <person name="Ma L.-J."/>
            <person name="Jaffe D."/>
            <person name="Butler J."/>
            <person name="Alvarez P."/>
            <person name="Gnerre S."/>
            <person name="Grabherr M."/>
            <person name="Kleber M."/>
            <person name="Mauceli E."/>
            <person name="Brockman W."/>
            <person name="MacCallum I.A."/>
            <person name="Young S."/>
            <person name="LaButti K."/>
            <person name="DeCaprio D."/>
            <person name="Crawford M."/>
            <person name="Koehrsen M."/>
            <person name="Engels R."/>
            <person name="Montgomery P."/>
            <person name="Pearson M."/>
            <person name="Howarth C."/>
            <person name="Larson L."/>
            <person name="White J."/>
            <person name="O'Leary S."/>
            <person name="Kodira C."/>
            <person name="Zeng Q."/>
            <person name="Yandava C."/>
            <person name="Alvarado L."/>
            <person name="Kistler C."/>
            <person name="Shim W.-B."/>
            <person name="Kang S."/>
            <person name="Woloshuk C."/>
        </authorList>
    </citation>
    <scope>NUCLEOTIDE SEQUENCE</scope>
    <source>
        <strain evidence="5">4287</strain>
    </source>
</reference>
<dbReference type="AlphaFoldDB" id="A0A0J9WCC9"/>
<evidence type="ECO:0000256" key="3">
    <source>
        <dbReference type="SAM" id="Phobius"/>
    </source>
</evidence>
<proteinExistence type="predicted"/>
<accession>A0A0J9WCC9</accession>